<dbReference type="Pfam" id="PF08438">
    <property type="entry name" value="YGR210-like_G4"/>
    <property type="match status" value="1"/>
</dbReference>
<dbReference type="OrthoDB" id="545683at2759"/>
<feature type="domain" description="OBG-type G" evidence="3">
    <location>
        <begin position="145"/>
        <end position="406"/>
    </location>
</feature>
<accession>A0A9W9L3U4</accession>
<dbReference type="Gene3D" id="3.10.20.30">
    <property type="match status" value="1"/>
</dbReference>
<dbReference type="GO" id="GO:0016887">
    <property type="term" value="F:ATP hydrolysis activity"/>
    <property type="evidence" value="ECO:0007669"/>
    <property type="project" value="TreeGrafter"/>
</dbReference>
<dbReference type="Proteomes" id="UP001149079">
    <property type="component" value="Unassembled WGS sequence"/>
</dbReference>
<dbReference type="PANTHER" id="PTHR23305">
    <property type="entry name" value="OBG GTPASE FAMILY"/>
    <property type="match status" value="1"/>
</dbReference>
<dbReference type="Gene3D" id="1.10.8.470">
    <property type="match status" value="1"/>
</dbReference>
<dbReference type="Gene3D" id="3.40.50.300">
    <property type="entry name" value="P-loop containing nucleotide triphosphate hydrolases"/>
    <property type="match status" value="1"/>
</dbReference>
<dbReference type="CDD" id="cd01899">
    <property type="entry name" value="Ygr210"/>
    <property type="match status" value="1"/>
</dbReference>
<evidence type="ECO:0000259" key="3">
    <source>
        <dbReference type="PROSITE" id="PS51710"/>
    </source>
</evidence>
<dbReference type="GeneID" id="81404703"/>
<dbReference type="EMBL" id="JAPQKL010000004">
    <property type="protein sequence ID" value="KAJ5135511.1"/>
    <property type="molecule type" value="Genomic_DNA"/>
</dbReference>
<organism evidence="4 5">
    <name type="scientific">Penicillium bovifimosum</name>
    <dbReference type="NCBI Taxonomy" id="126998"/>
    <lineage>
        <taxon>Eukaryota</taxon>
        <taxon>Fungi</taxon>
        <taxon>Dikarya</taxon>
        <taxon>Ascomycota</taxon>
        <taxon>Pezizomycotina</taxon>
        <taxon>Eurotiomycetes</taxon>
        <taxon>Eurotiomycetidae</taxon>
        <taxon>Eurotiales</taxon>
        <taxon>Aspergillaceae</taxon>
        <taxon>Penicillium</taxon>
    </lineage>
</organism>
<dbReference type="FunFam" id="1.10.8.470:FF:000001">
    <property type="entry name" value="GTP-binding protein homolog"/>
    <property type="match status" value="1"/>
</dbReference>
<dbReference type="GO" id="GO:0005525">
    <property type="term" value="F:GTP binding"/>
    <property type="evidence" value="ECO:0007669"/>
    <property type="project" value="UniProtKB-KW"/>
</dbReference>
<dbReference type="RefSeq" id="XP_056522483.1">
    <property type="nucleotide sequence ID" value="XM_056665533.1"/>
</dbReference>
<dbReference type="InterPro" id="IPR027417">
    <property type="entry name" value="P-loop_NTPase"/>
</dbReference>
<evidence type="ECO:0000256" key="2">
    <source>
        <dbReference type="ARBA" id="ARBA00023134"/>
    </source>
</evidence>
<evidence type="ECO:0000313" key="5">
    <source>
        <dbReference type="Proteomes" id="UP001149079"/>
    </source>
</evidence>
<dbReference type="PRINTS" id="PR00326">
    <property type="entry name" value="GTP1OBG"/>
</dbReference>
<evidence type="ECO:0000313" key="4">
    <source>
        <dbReference type="EMBL" id="KAJ5135511.1"/>
    </source>
</evidence>
<reference evidence="4" key="1">
    <citation type="submission" date="2022-11" db="EMBL/GenBank/DDBJ databases">
        <authorList>
            <person name="Petersen C."/>
        </authorList>
    </citation>
    <scope>NUCLEOTIDE SEQUENCE</scope>
    <source>
        <strain evidence="4">IBT 22155</strain>
    </source>
</reference>
<dbReference type="InterPro" id="IPR013646">
    <property type="entry name" value="YGR210-like_G4"/>
</dbReference>
<dbReference type="InterPro" id="IPR012675">
    <property type="entry name" value="Beta-grasp_dom_sf"/>
</dbReference>
<dbReference type="Pfam" id="PF01926">
    <property type="entry name" value="MMR_HSR1"/>
    <property type="match status" value="1"/>
</dbReference>
<evidence type="ECO:0000256" key="1">
    <source>
        <dbReference type="ARBA" id="ARBA00022741"/>
    </source>
</evidence>
<sequence length="546" mass="60238">MTRNGVATLLGSEQRNDVPELCGRIALLRPLRLEWLLRPGDESLDPHGSWQVQSQIIADLGWDLPTPMRIQIIANATQGQLSVQEYQESFVIIDVISIPLRLLLFEAYISENASRSVNRAGGKGPSPLLHRSITPLTADVRGIQPSSGKSTTLNSLTDATSKVGNFPFTTIDPQRAIGYLQIECPCQRHNVSDRCQPNYGGCHEGRRSVPIELLDVAGLVPGAHQGRGLGNKFLDDLRHADALIHVVDVSGTTDAEGKATRGYDPSVDIEWLRSEIVRWVLGNLMERWGSIKRRHQALKANPIDTLQKQFAGYGSTQTTVARFMDKLALKEPLEDWSDETVELVVNAFIDEKFPTVFALNKIDHPDADKNISKIAKMQDPRSIVLCSAISEVFLRRLAKQRYINYVEGSEFVDTREDLIEMGDPDGGGLKEMDEKLKTRVENLKDMVLYRFGSTGVVQCLSRAAELLGLVPIFPVRNVATFNSGAGTAVFRDCVLVKKNSTVGDVARKVMGDVPISYIEGVGGTRVSEDDIVAVGKHDILSFKVGR</sequence>
<dbReference type="FunFam" id="3.10.20.30:FF:000030">
    <property type="entry name" value="P-loop containing nucleoside triphosphate hydrolase protein"/>
    <property type="match status" value="1"/>
</dbReference>
<keyword evidence="2" id="KW-0342">GTP-binding</keyword>
<name>A0A9W9L3U4_9EURO</name>
<proteinExistence type="predicted"/>
<keyword evidence="5" id="KW-1185">Reference proteome</keyword>
<dbReference type="PROSITE" id="PS51710">
    <property type="entry name" value="G_OBG"/>
    <property type="match status" value="1"/>
</dbReference>
<reference evidence="4" key="2">
    <citation type="journal article" date="2023" name="IMA Fungus">
        <title>Comparative genomic study of the Penicillium genus elucidates a diverse pangenome and 15 lateral gene transfer events.</title>
        <authorList>
            <person name="Petersen C."/>
            <person name="Sorensen T."/>
            <person name="Nielsen M.R."/>
            <person name="Sondergaard T.E."/>
            <person name="Sorensen J.L."/>
            <person name="Fitzpatrick D.A."/>
            <person name="Frisvad J.C."/>
            <person name="Nielsen K.L."/>
        </authorList>
    </citation>
    <scope>NUCLEOTIDE SEQUENCE</scope>
    <source>
        <strain evidence="4">IBT 22155</strain>
    </source>
</reference>
<comment type="caution">
    <text evidence="4">The sequence shown here is derived from an EMBL/GenBank/DDBJ whole genome shotgun (WGS) entry which is preliminary data.</text>
</comment>
<dbReference type="AlphaFoldDB" id="A0A9W9L3U4"/>
<gene>
    <name evidence="4" type="ORF">N7515_004789</name>
</gene>
<keyword evidence="1" id="KW-0547">Nucleotide-binding</keyword>
<dbReference type="InterPro" id="IPR006073">
    <property type="entry name" value="GTP-bd"/>
</dbReference>
<protein>
    <submittedName>
        <fullName evidence="4">GTP-binding protein</fullName>
    </submittedName>
</protein>
<dbReference type="PANTHER" id="PTHR23305:SF1">
    <property type="entry name" value="OBG-TYPE G DOMAIN-CONTAINING PROTEIN"/>
    <property type="match status" value="1"/>
</dbReference>
<dbReference type="InterPro" id="IPR031167">
    <property type="entry name" value="G_OBG"/>
</dbReference>
<dbReference type="GO" id="GO:0005737">
    <property type="term" value="C:cytoplasm"/>
    <property type="evidence" value="ECO:0007669"/>
    <property type="project" value="TreeGrafter"/>
</dbReference>
<dbReference type="SUPFAM" id="SSF52540">
    <property type="entry name" value="P-loop containing nucleoside triphosphate hydrolases"/>
    <property type="match status" value="1"/>
</dbReference>
<dbReference type="CDD" id="cd04938">
    <property type="entry name" value="TGS_Obg"/>
    <property type="match status" value="1"/>
</dbReference>